<evidence type="ECO:0000256" key="1">
    <source>
        <dbReference type="SAM" id="Phobius"/>
    </source>
</evidence>
<proteinExistence type="predicted"/>
<keyword evidence="1" id="KW-1133">Transmembrane helix</keyword>
<organism evidence="2">
    <name type="scientific">viral metagenome</name>
    <dbReference type="NCBI Taxonomy" id="1070528"/>
    <lineage>
        <taxon>unclassified sequences</taxon>
        <taxon>metagenomes</taxon>
        <taxon>organismal metagenomes</taxon>
    </lineage>
</organism>
<accession>A0A6C0DVX8</accession>
<evidence type="ECO:0000313" key="2">
    <source>
        <dbReference type="EMBL" id="QHT20520.1"/>
    </source>
</evidence>
<feature type="transmembrane region" description="Helical" evidence="1">
    <location>
        <begin position="6"/>
        <end position="31"/>
    </location>
</feature>
<keyword evidence="1" id="KW-0472">Membrane</keyword>
<sequence>MTRYPYIMPNIISIFLRKIYLAYFIFISYLWKESKQSKQL</sequence>
<reference evidence="2" key="1">
    <citation type="journal article" date="2020" name="Nature">
        <title>Giant virus diversity and host interactions through global metagenomics.</title>
        <authorList>
            <person name="Schulz F."/>
            <person name="Roux S."/>
            <person name="Paez-Espino D."/>
            <person name="Jungbluth S."/>
            <person name="Walsh D.A."/>
            <person name="Denef V.J."/>
            <person name="McMahon K.D."/>
            <person name="Konstantinidis K.T."/>
            <person name="Eloe-Fadrosh E.A."/>
            <person name="Kyrpides N.C."/>
            <person name="Woyke T."/>
        </authorList>
    </citation>
    <scope>NUCLEOTIDE SEQUENCE</scope>
    <source>
        <strain evidence="2">GVMAG-M-3300023174-60</strain>
    </source>
</reference>
<name>A0A6C0DVX8_9ZZZZ</name>
<dbReference type="AlphaFoldDB" id="A0A6C0DVX8"/>
<protein>
    <submittedName>
        <fullName evidence="2">Uncharacterized protein</fullName>
    </submittedName>
</protein>
<keyword evidence="1" id="KW-0812">Transmembrane</keyword>
<dbReference type="EMBL" id="MN739678">
    <property type="protein sequence ID" value="QHT20520.1"/>
    <property type="molecule type" value="Genomic_DNA"/>
</dbReference>